<proteinExistence type="predicted"/>
<organism evidence="2 3">
    <name type="scientific">Burkholderia multivorans (strain ATCC 17616 / 249)</name>
    <dbReference type="NCBI Taxonomy" id="395019"/>
    <lineage>
        <taxon>Bacteria</taxon>
        <taxon>Pseudomonadati</taxon>
        <taxon>Pseudomonadota</taxon>
        <taxon>Betaproteobacteria</taxon>
        <taxon>Burkholderiales</taxon>
        <taxon>Burkholderiaceae</taxon>
        <taxon>Burkholderia</taxon>
        <taxon>Burkholderia cepacia complex</taxon>
    </lineage>
</organism>
<keyword evidence="1" id="KW-0472">Membrane</keyword>
<dbReference type="EMBL" id="AP009386">
    <property type="protein sequence ID" value="BAG46529.1"/>
    <property type="molecule type" value="Genomic_DNA"/>
</dbReference>
<keyword evidence="1" id="KW-0812">Transmembrane</keyword>
<evidence type="ECO:0000256" key="1">
    <source>
        <dbReference type="SAM" id="Phobius"/>
    </source>
</evidence>
<dbReference type="KEGG" id="bmj:BMULJ_04679"/>
<dbReference type="AlphaFoldDB" id="A0A0H3KVZ1"/>
<name>A0A0H3KVZ1_BURM1</name>
<dbReference type="HOGENOM" id="CLU_2785973_0_0_4"/>
<reference evidence="2 3" key="1">
    <citation type="submission" date="2007-04" db="EMBL/GenBank/DDBJ databases">
        <title>Complete genome sequence of Burkholderia multivorans ATCC 17616.</title>
        <authorList>
            <person name="Ohtsubo Y."/>
            <person name="Yamashita A."/>
            <person name="Kurokawa K."/>
            <person name="Takami H."/>
            <person name="Yuhara S."/>
            <person name="Nishiyama E."/>
            <person name="Endo R."/>
            <person name="Miyazaki R."/>
            <person name="Ono A."/>
            <person name="Yano K."/>
            <person name="Ito M."/>
            <person name="Sota M."/>
            <person name="Yuji N."/>
            <person name="Hattori M."/>
            <person name="Tsuda M."/>
        </authorList>
    </citation>
    <scope>NUCLEOTIDE SEQUENCE [LARGE SCALE GENOMIC DNA]</scope>
    <source>
        <strain evidence="3">ATCC 17616 / 249</strain>
    </source>
</reference>
<evidence type="ECO:0000313" key="3">
    <source>
        <dbReference type="Proteomes" id="UP000008815"/>
    </source>
</evidence>
<gene>
    <name evidence="2" type="ordered locus">BMULJ_04679</name>
</gene>
<sequence length="73" mass="7860">MRTSLNSLSPVLRDYKQSSVSRAQNDNALLASCEQVHGYVAKGSAVAFAYGVAIGCVWFLCAAYRAGALTWPF</sequence>
<keyword evidence="1" id="KW-1133">Transmembrane helix</keyword>
<accession>A0A0H3KVZ1</accession>
<dbReference type="Proteomes" id="UP000008815">
    <property type="component" value="Chromosome 2"/>
</dbReference>
<keyword evidence="3" id="KW-1185">Reference proteome</keyword>
<protein>
    <submittedName>
        <fullName evidence="2">Bacteriophage protein</fullName>
    </submittedName>
</protein>
<evidence type="ECO:0000313" key="2">
    <source>
        <dbReference type="EMBL" id="BAG46529.1"/>
    </source>
</evidence>
<dbReference type="STRING" id="395019.BMULJ_04679"/>
<feature type="transmembrane region" description="Helical" evidence="1">
    <location>
        <begin position="47"/>
        <end position="67"/>
    </location>
</feature>